<dbReference type="PANTHER" id="PTHR43630:SF1">
    <property type="entry name" value="POLY-BETA-1,6-N-ACETYL-D-GLUCOSAMINE SYNTHASE"/>
    <property type="match status" value="1"/>
</dbReference>
<dbReference type="Proteomes" id="UP000071065">
    <property type="component" value="Chromosome"/>
</dbReference>
<name>A0A142BGE2_9GAMM</name>
<keyword evidence="2" id="KW-0328">Glycosyltransferase</keyword>
<dbReference type="STRING" id="570277.EZMO1_3876"/>
<proteinExistence type="inferred from homology"/>
<comment type="similarity">
    <text evidence="1">Belongs to the glycosyltransferase 2 family.</text>
</comment>
<evidence type="ECO:0000256" key="2">
    <source>
        <dbReference type="ARBA" id="ARBA00022676"/>
    </source>
</evidence>
<dbReference type="InterPro" id="IPR029044">
    <property type="entry name" value="Nucleotide-diphossugar_trans"/>
</dbReference>
<evidence type="ECO:0000259" key="5">
    <source>
        <dbReference type="Pfam" id="PF00535"/>
    </source>
</evidence>
<dbReference type="GO" id="GO:0016757">
    <property type="term" value="F:glycosyltransferase activity"/>
    <property type="evidence" value="ECO:0007669"/>
    <property type="project" value="UniProtKB-KW"/>
</dbReference>
<evidence type="ECO:0000256" key="4">
    <source>
        <dbReference type="SAM" id="Phobius"/>
    </source>
</evidence>
<sequence length="409" mass="45775">MFDWLALTLFIVACLVIIYHHVGYPLLLRIMSRSHPTPTPYFHRHFTITPLDLMLPRICLVMPAHNEADTISDKIYNLGTLDYPDNKLRIIIVCDGCTDETADIARGAAKARENRHLTIDVVEKPENYGKVAVLNEAISLCDCDVVALSDVSALLSIDSLLVTASQLSEEDTGVVCGSYQFFQSLSAGEQAYWAYQRQIKTSESAIGATLGAHGAFYAFRHKLFERLPPDTINDDFVLPVNIVMKGYKCLYDPRIVAVELEQACNEMDFNRRKRIAAGNIQQAIRCIGLLQPRFGKIAFNFFSGKFLRPMMPVFLFLALLSSAWLSVEHWFFTLAFVGQLTAYVVSILYIVTGSQPVWKPLRVLYYIISGHLAMSIGLLRYAMGLESGQLKKVEPGSETKRSKGSTQGV</sequence>
<organism evidence="6 7">
    <name type="scientific">Endozoicomonas montiporae CL-33</name>
    <dbReference type="NCBI Taxonomy" id="570277"/>
    <lineage>
        <taxon>Bacteria</taxon>
        <taxon>Pseudomonadati</taxon>
        <taxon>Pseudomonadota</taxon>
        <taxon>Gammaproteobacteria</taxon>
        <taxon>Oceanospirillales</taxon>
        <taxon>Endozoicomonadaceae</taxon>
        <taxon>Endozoicomonas</taxon>
    </lineage>
</organism>
<dbReference type="AlphaFoldDB" id="A0A142BGE2"/>
<reference evidence="6 7" key="1">
    <citation type="journal article" date="2016" name="Front. Microbiol.">
        <title>Genomic Insight into the Host-Endosymbiont Relationship of Endozoicomonas montiporae CL-33(T) with its Coral Host.</title>
        <authorList>
            <person name="Ding J.-Y."/>
            <person name="Shiu J.-H."/>
            <person name="Chen W.-M."/>
            <person name="Chiang Y.-R."/>
            <person name="Tang S.-L."/>
        </authorList>
    </citation>
    <scope>NUCLEOTIDE SEQUENCE [LARGE SCALE GENOMIC DNA]</scope>
    <source>
        <strain evidence="6 7">CL-33</strain>
    </source>
</reference>
<feature type="domain" description="Glycosyltransferase 2-like" evidence="5">
    <location>
        <begin position="60"/>
        <end position="226"/>
    </location>
</feature>
<feature type="transmembrane region" description="Helical" evidence="4">
    <location>
        <begin position="306"/>
        <end position="324"/>
    </location>
</feature>
<protein>
    <submittedName>
        <fullName evidence="6">Putative Glycosyltransferase SypQ</fullName>
    </submittedName>
</protein>
<accession>A0A142BGE2</accession>
<dbReference type="CDD" id="cd06439">
    <property type="entry name" value="CESA_like_1"/>
    <property type="match status" value="1"/>
</dbReference>
<keyword evidence="4" id="KW-1133">Transmembrane helix</keyword>
<dbReference type="PANTHER" id="PTHR43630">
    <property type="entry name" value="POLY-BETA-1,6-N-ACETYL-D-GLUCOSAMINE SYNTHASE"/>
    <property type="match status" value="1"/>
</dbReference>
<dbReference type="EMBL" id="CP013251">
    <property type="protein sequence ID" value="AMO57818.1"/>
    <property type="molecule type" value="Genomic_DNA"/>
</dbReference>
<dbReference type="Pfam" id="PF00535">
    <property type="entry name" value="Glycos_transf_2"/>
    <property type="match status" value="1"/>
</dbReference>
<evidence type="ECO:0000313" key="6">
    <source>
        <dbReference type="EMBL" id="AMO57818.1"/>
    </source>
</evidence>
<dbReference type="PATRIC" id="fig|570277.3.peg.4170"/>
<evidence type="ECO:0000256" key="3">
    <source>
        <dbReference type="ARBA" id="ARBA00022679"/>
    </source>
</evidence>
<dbReference type="InterPro" id="IPR001173">
    <property type="entry name" value="Glyco_trans_2-like"/>
</dbReference>
<feature type="transmembrane region" description="Helical" evidence="4">
    <location>
        <begin position="330"/>
        <end position="351"/>
    </location>
</feature>
<evidence type="ECO:0000256" key="1">
    <source>
        <dbReference type="ARBA" id="ARBA00006739"/>
    </source>
</evidence>
<dbReference type="SUPFAM" id="SSF53448">
    <property type="entry name" value="Nucleotide-diphospho-sugar transferases"/>
    <property type="match status" value="1"/>
</dbReference>
<feature type="transmembrane region" description="Helical" evidence="4">
    <location>
        <begin position="6"/>
        <end position="27"/>
    </location>
</feature>
<dbReference type="Gene3D" id="3.90.550.10">
    <property type="entry name" value="Spore Coat Polysaccharide Biosynthesis Protein SpsA, Chain A"/>
    <property type="match status" value="1"/>
</dbReference>
<keyword evidence="3 6" id="KW-0808">Transferase</keyword>
<gene>
    <name evidence="6" type="ORF">EZMO1_3876</name>
</gene>
<keyword evidence="4" id="KW-0812">Transmembrane</keyword>
<dbReference type="KEGG" id="emp:EZMO1_3876"/>
<evidence type="ECO:0000313" key="7">
    <source>
        <dbReference type="Proteomes" id="UP000071065"/>
    </source>
</evidence>
<keyword evidence="4" id="KW-0472">Membrane</keyword>
<feature type="transmembrane region" description="Helical" evidence="4">
    <location>
        <begin position="363"/>
        <end position="383"/>
    </location>
</feature>